<organism evidence="4 5">
    <name type="scientific">Microthyrium microscopicum</name>
    <dbReference type="NCBI Taxonomy" id="703497"/>
    <lineage>
        <taxon>Eukaryota</taxon>
        <taxon>Fungi</taxon>
        <taxon>Dikarya</taxon>
        <taxon>Ascomycota</taxon>
        <taxon>Pezizomycotina</taxon>
        <taxon>Dothideomycetes</taxon>
        <taxon>Dothideomycetes incertae sedis</taxon>
        <taxon>Microthyriales</taxon>
        <taxon>Microthyriaceae</taxon>
        <taxon>Microthyrium</taxon>
    </lineage>
</organism>
<keyword evidence="1" id="KW-0863">Zinc-finger</keyword>
<evidence type="ECO:0000259" key="3">
    <source>
        <dbReference type="PROSITE" id="PS50157"/>
    </source>
</evidence>
<feature type="region of interest" description="Disordered" evidence="2">
    <location>
        <begin position="1"/>
        <end position="175"/>
    </location>
</feature>
<evidence type="ECO:0000256" key="1">
    <source>
        <dbReference type="PROSITE-ProRule" id="PRU00042"/>
    </source>
</evidence>
<reference evidence="4" key="1">
    <citation type="journal article" date="2020" name="Stud. Mycol.">
        <title>101 Dothideomycetes genomes: a test case for predicting lifestyles and emergence of pathogens.</title>
        <authorList>
            <person name="Haridas S."/>
            <person name="Albert R."/>
            <person name="Binder M."/>
            <person name="Bloem J."/>
            <person name="Labutti K."/>
            <person name="Salamov A."/>
            <person name="Andreopoulos B."/>
            <person name="Baker S."/>
            <person name="Barry K."/>
            <person name="Bills G."/>
            <person name="Bluhm B."/>
            <person name="Cannon C."/>
            <person name="Castanera R."/>
            <person name="Culley D."/>
            <person name="Daum C."/>
            <person name="Ezra D."/>
            <person name="Gonzalez J."/>
            <person name="Henrissat B."/>
            <person name="Kuo A."/>
            <person name="Liang C."/>
            <person name="Lipzen A."/>
            <person name="Lutzoni F."/>
            <person name="Magnuson J."/>
            <person name="Mondo S."/>
            <person name="Nolan M."/>
            <person name="Ohm R."/>
            <person name="Pangilinan J."/>
            <person name="Park H.-J."/>
            <person name="Ramirez L."/>
            <person name="Alfaro M."/>
            <person name="Sun H."/>
            <person name="Tritt A."/>
            <person name="Yoshinaga Y."/>
            <person name="Zwiers L.-H."/>
            <person name="Turgeon B."/>
            <person name="Goodwin S."/>
            <person name="Spatafora J."/>
            <person name="Crous P."/>
            <person name="Grigoriev I."/>
        </authorList>
    </citation>
    <scope>NUCLEOTIDE SEQUENCE</scope>
    <source>
        <strain evidence="4">CBS 115976</strain>
    </source>
</reference>
<dbReference type="Gene3D" id="3.30.160.60">
    <property type="entry name" value="Classic Zinc Finger"/>
    <property type="match status" value="1"/>
</dbReference>
<dbReference type="Proteomes" id="UP000799302">
    <property type="component" value="Unassembled WGS sequence"/>
</dbReference>
<evidence type="ECO:0000256" key="2">
    <source>
        <dbReference type="SAM" id="MobiDB-lite"/>
    </source>
</evidence>
<keyword evidence="1" id="KW-0862">Zinc</keyword>
<sequence>MSSSLTPSGPVNPKSPLSPGQKLAPRLQNGGLPQMDGRQSDYQQQGSNAHNQDTMGTETDSPPAEHPAAQQYPQGQDHRAPQSFDNLPPQSARSGSFPEYIQPQRQQQYPQGQGPPSGGLAQPASPSMPLSNSAANSHTPDNMKSNQDMPIDPSIAASPTYPAHPPYSPYSPEQMQHYAGAPGVYARPEWAHGHYQAGPPIPHYGQPHSSGPPSAGLVSPVHRPPGAHPLSTVYSFVPIPGAQQHKRPRRRYEEIERMYKCGWQGCEKAYGTLNHLNAHVTMQSHGAKRTPEEFKEIRKEWKQKKKEEEQLRKSEEDRQRQAQEGRPGEGSYHHPPSNSGHIRTSAGPQVGGSGHQLPPIAYAANHSAAGYGAPSPALVDGSIAPSYPSSPYPPTTNNIYPQRQNGQNYHN</sequence>
<evidence type="ECO:0000313" key="5">
    <source>
        <dbReference type="Proteomes" id="UP000799302"/>
    </source>
</evidence>
<evidence type="ECO:0000313" key="4">
    <source>
        <dbReference type="EMBL" id="KAF2673170.1"/>
    </source>
</evidence>
<feature type="region of interest" description="Disordered" evidence="2">
    <location>
        <begin position="197"/>
        <end position="226"/>
    </location>
</feature>
<proteinExistence type="predicted"/>
<dbReference type="GO" id="GO:0008270">
    <property type="term" value="F:zinc ion binding"/>
    <property type="evidence" value="ECO:0007669"/>
    <property type="project" value="UniProtKB-KW"/>
</dbReference>
<feature type="compositionally biased region" description="Polar residues" evidence="2">
    <location>
        <begin position="40"/>
        <end position="60"/>
    </location>
</feature>
<dbReference type="PANTHER" id="PTHR36167">
    <property type="entry name" value="C2H2 FINGER DOMAIN TRANSCRIPTION FACTOR (EUROFUNG)-RELATED"/>
    <property type="match status" value="1"/>
</dbReference>
<dbReference type="OrthoDB" id="1939603at2759"/>
<dbReference type="EMBL" id="MU004231">
    <property type="protein sequence ID" value="KAF2673170.1"/>
    <property type="molecule type" value="Genomic_DNA"/>
</dbReference>
<feature type="compositionally biased region" description="Polar residues" evidence="2">
    <location>
        <begin position="83"/>
        <end position="94"/>
    </location>
</feature>
<dbReference type="InterPro" id="IPR013087">
    <property type="entry name" value="Znf_C2H2_type"/>
</dbReference>
<protein>
    <recommendedName>
        <fullName evidence="3">C2H2-type domain-containing protein</fullName>
    </recommendedName>
</protein>
<feature type="compositionally biased region" description="Low complexity" evidence="2">
    <location>
        <begin position="102"/>
        <end position="127"/>
    </location>
</feature>
<dbReference type="PROSITE" id="PS50157">
    <property type="entry name" value="ZINC_FINGER_C2H2_2"/>
    <property type="match status" value="1"/>
</dbReference>
<dbReference type="PROSITE" id="PS00028">
    <property type="entry name" value="ZINC_FINGER_C2H2_1"/>
    <property type="match status" value="1"/>
</dbReference>
<gene>
    <name evidence="4" type="ORF">BT63DRAFT_451202</name>
</gene>
<keyword evidence="1" id="KW-0479">Metal-binding</keyword>
<dbReference type="GO" id="GO:0006355">
    <property type="term" value="P:regulation of DNA-templated transcription"/>
    <property type="evidence" value="ECO:0007669"/>
    <property type="project" value="InterPro"/>
</dbReference>
<feature type="region of interest" description="Disordered" evidence="2">
    <location>
        <begin position="283"/>
        <end position="411"/>
    </location>
</feature>
<keyword evidence="5" id="KW-1185">Reference proteome</keyword>
<feature type="domain" description="C2H2-type" evidence="3">
    <location>
        <begin position="259"/>
        <end position="290"/>
    </location>
</feature>
<dbReference type="AlphaFoldDB" id="A0A6A6UN12"/>
<dbReference type="InterPro" id="IPR039327">
    <property type="entry name" value="CON7-like"/>
</dbReference>
<name>A0A6A6UN12_9PEZI</name>
<feature type="compositionally biased region" description="Polar residues" evidence="2">
    <location>
        <begin position="128"/>
        <end position="148"/>
    </location>
</feature>
<accession>A0A6A6UN12</accession>
<feature type="compositionally biased region" description="Polar residues" evidence="2">
    <location>
        <begin position="395"/>
        <end position="411"/>
    </location>
</feature>
<dbReference type="PANTHER" id="PTHR36167:SF3">
    <property type="entry name" value="C2H2 FINGER DOMAIN TRANSCRIPTION FACTOR (EUROFUNG)-RELATED"/>
    <property type="match status" value="1"/>
</dbReference>
<feature type="compositionally biased region" description="Basic and acidic residues" evidence="2">
    <location>
        <begin position="289"/>
        <end position="327"/>
    </location>
</feature>